<dbReference type="InterPro" id="IPR042856">
    <property type="entry name" value="RSP14"/>
</dbReference>
<dbReference type="AlphaFoldDB" id="A0AAW0PNV8"/>
<dbReference type="InterPro" id="IPR016024">
    <property type="entry name" value="ARM-type_fold"/>
</dbReference>
<dbReference type="Proteomes" id="UP001460270">
    <property type="component" value="Unassembled WGS sequence"/>
</dbReference>
<keyword evidence="3" id="KW-1185">Reference proteome</keyword>
<protein>
    <recommendedName>
        <fullName evidence="4">Radial spoke head 14 homolog</fullName>
    </recommendedName>
</protein>
<dbReference type="InterPro" id="IPR011989">
    <property type="entry name" value="ARM-like"/>
</dbReference>
<dbReference type="EMBL" id="JBBPFD010000003">
    <property type="protein sequence ID" value="KAK7933622.1"/>
    <property type="molecule type" value="Genomic_DNA"/>
</dbReference>
<evidence type="ECO:0000256" key="1">
    <source>
        <dbReference type="SAM" id="MobiDB-lite"/>
    </source>
</evidence>
<evidence type="ECO:0008006" key="4">
    <source>
        <dbReference type="Google" id="ProtNLM"/>
    </source>
</evidence>
<gene>
    <name evidence="2" type="ORF">WMY93_004518</name>
</gene>
<evidence type="ECO:0000313" key="3">
    <source>
        <dbReference type="Proteomes" id="UP001460270"/>
    </source>
</evidence>
<sequence length="465" mass="51720">MAFTLAFPGRAPVAYGRRAVPQLFEELQKPEPEDKMRALNSLCDLLHDPEHLYQTVRSGLLETLNPLLRDPDSTVRTRTCDLLRQVAAHSIGCRALLLPSLVASLSLLLDDPHSGCRVAVHRILNLLALLPSGADVLLSLVPKLMLRLTDTLLETNEEDGAEELGSKETAQEEGSKETTLEEGSKEEDEVEENDKGVEERKGKDGNEEIRDEEGETEQGFEESKEENEELEEDENQEEIKRDKGQKEGEKEQGDKQVNIKQEQQEQEEEEMVLLLSTLTRCSYLDPLPALASDGVKLLRDKLAHSSAHVRREAAAAMLALSIPMEGKQQLCDLGVLSDLIPLLQDQDTEVRANAAGVCAFTFVVTTGKVQGVELGLIPILLDIVSLEELSTDSLVSVGRVNKDLLQRRKTLLLYCLRALSVVSDYPAARRLLLEERPLLERRTDTDPELRQATQSVLKAISWSPL</sequence>
<reference evidence="3" key="1">
    <citation type="submission" date="2024-04" db="EMBL/GenBank/DDBJ databases">
        <title>Salinicola lusitanus LLJ914,a marine bacterium isolated from the Okinawa Trough.</title>
        <authorList>
            <person name="Li J."/>
        </authorList>
    </citation>
    <scope>NUCLEOTIDE SEQUENCE [LARGE SCALE GENOMIC DNA]</scope>
</reference>
<dbReference type="Gene3D" id="1.25.10.10">
    <property type="entry name" value="Leucine-rich Repeat Variant"/>
    <property type="match status" value="2"/>
</dbReference>
<comment type="caution">
    <text evidence="2">The sequence shown here is derived from an EMBL/GenBank/DDBJ whole genome shotgun (WGS) entry which is preliminary data.</text>
</comment>
<accession>A0AAW0PNV8</accession>
<proteinExistence type="predicted"/>
<feature type="compositionally biased region" description="Basic and acidic residues" evidence="1">
    <location>
        <begin position="193"/>
        <end position="208"/>
    </location>
</feature>
<feature type="compositionally biased region" description="Acidic residues" evidence="1">
    <location>
        <begin position="209"/>
        <end position="236"/>
    </location>
</feature>
<dbReference type="SUPFAM" id="SSF48371">
    <property type="entry name" value="ARM repeat"/>
    <property type="match status" value="1"/>
</dbReference>
<feature type="compositionally biased region" description="Basic and acidic residues" evidence="1">
    <location>
        <begin position="164"/>
        <end position="183"/>
    </location>
</feature>
<feature type="compositionally biased region" description="Basic and acidic residues" evidence="1">
    <location>
        <begin position="237"/>
        <end position="254"/>
    </location>
</feature>
<name>A0AAW0PNV8_9GOBI</name>
<evidence type="ECO:0000313" key="2">
    <source>
        <dbReference type="EMBL" id="KAK7933622.1"/>
    </source>
</evidence>
<organism evidence="2 3">
    <name type="scientific">Mugilogobius chulae</name>
    <name type="common">yellowstripe goby</name>
    <dbReference type="NCBI Taxonomy" id="88201"/>
    <lineage>
        <taxon>Eukaryota</taxon>
        <taxon>Metazoa</taxon>
        <taxon>Chordata</taxon>
        <taxon>Craniata</taxon>
        <taxon>Vertebrata</taxon>
        <taxon>Euteleostomi</taxon>
        <taxon>Actinopterygii</taxon>
        <taxon>Neopterygii</taxon>
        <taxon>Teleostei</taxon>
        <taxon>Neoteleostei</taxon>
        <taxon>Acanthomorphata</taxon>
        <taxon>Gobiaria</taxon>
        <taxon>Gobiiformes</taxon>
        <taxon>Gobioidei</taxon>
        <taxon>Gobiidae</taxon>
        <taxon>Gobionellinae</taxon>
        <taxon>Mugilogobius</taxon>
    </lineage>
</organism>
<dbReference type="PANTHER" id="PTHR15599:SF1">
    <property type="entry name" value="RADIAL SPOKE HEAD 14 HOMOLOG"/>
    <property type="match status" value="1"/>
</dbReference>
<dbReference type="PANTHER" id="PTHR15599">
    <property type="entry name" value="RTDR1"/>
    <property type="match status" value="1"/>
</dbReference>
<feature type="region of interest" description="Disordered" evidence="1">
    <location>
        <begin position="157"/>
        <end position="265"/>
    </location>
</feature>